<evidence type="ECO:0000313" key="2">
    <source>
        <dbReference type="EMBL" id="MBB5350528.1"/>
    </source>
</evidence>
<dbReference type="Gene3D" id="1.20.1640.10">
    <property type="entry name" value="Multidrug efflux transporter AcrB transmembrane domain"/>
    <property type="match status" value="2"/>
</dbReference>
<dbReference type="RefSeq" id="WP_184015896.1">
    <property type="nucleotide sequence ID" value="NZ_JACHFD010000003.1"/>
</dbReference>
<feature type="transmembrane region" description="Helical" evidence="1">
    <location>
        <begin position="996"/>
        <end position="1021"/>
    </location>
</feature>
<keyword evidence="1" id="KW-1133">Transmembrane helix</keyword>
<keyword evidence="1" id="KW-0472">Membrane</keyword>
<dbReference type="Gene3D" id="3.30.70.1320">
    <property type="entry name" value="Multidrug efflux transporter AcrB pore domain like"/>
    <property type="match status" value="1"/>
</dbReference>
<feature type="transmembrane region" description="Helical" evidence="1">
    <location>
        <begin position="873"/>
        <end position="892"/>
    </location>
</feature>
<dbReference type="AlphaFoldDB" id="A0A840V702"/>
<dbReference type="Gene3D" id="3.30.70.1440">
    <property type="entry name" value="Multidrug efflux transporter AcrB pore domain"/>
    <property type="match status" value="1"/>
</dbReference>
<dbReference type="InterPro" id="IPR027463">
    <property type="entry name" value="AcrB_DN_DC_subdom"/>
</dbReference>
<dbReference type="SUPFAM" id="SSF82866">
    <property type="entry name" value="Multidrug efflux transporter AcrB transmembrane domain"/>
    <property type="match status" value="2"/>
</dbReference>
<organism evidence="2 3">
    <name type="scientific">Haloferula luteola</name>
    <dbReference type="NCBI Taxonomy" id="595692"/>
    <lineage>
        <taxon>Bacteria</taxon>
        <taxon>Pseudomonadati</taxon>
        <taxon>Verrucomicrobiota</taxon>
        <taxon>Verrucomicrobiia</taxon>
        <taxon>Verrucomicrobiales</taxon>
        <taxon>Verrucomicrobiaceae</taxon>
        <taxon>Haloferula</taxon>
    </lineage>
</organism>
<sequence>MIRWFARNDIASNFLMIAILVLGGWTVMNRVPLEVQPSMHFNEVFVHVNYRGGSPEDVERNVIVPIELALEGMPGVKQVTSSARANFGEVKVLAQDHVDSLELQDEVQLRVDGIVTLPQEIDPPRVFVPDTSKWMDVIKVAITGDMDVNDLIKAARRVRDDLQELPGISQAAIQGETRQEISIEADLARLRDFDLGFTDLADAIRRSSIDQPAGRIQTDEGAMIIRSRGQAFTKEEFENIVVSNHRGANVRVKEVAHVTDGFEEGGKIMRFNGRPALLVEVLRLNEENALDIADKVKTYVATQESRFPQGIELYIWDDSSIELRGRLGTLFSSMLQGGLLVLVVLGLFLRPRLAIWVVAGIPVAFAGGLLMMPYFGMTLNSMSIFGFIIVIGLVVDDAIVTAENVYTKLRNGEDPITAAVDGAKEVAVPVTFGALTTVVAFLPLLGFEGFYGNYTKQIPPVVAAVLLFSLIESKLALPSHLKHIPVGRTRLGPFARFQKSIADGLETFIERFYRPSLESATRHRYTTIAVFLAIAMCSFGLVKSGRLGFVNMPAMDRNRITARIQMPRDTPIETTDKRVNRIVSAVEILRKEFVDPGNGQSLIGDVLTSAGGHPGRPWADPREGFVMLSVTDPGDRTEPGPKNSDIAKRWLELVGDIPDAQSFWISGDRGGGGSSDEMEEMRIELRGPEGELKADLADQIVEELEAYEGIADAWSDQGRVRPEIHVTIKPEGASLGLSQRDIGGQIRSAFFGDEAQRIQRGRDDIRVMVRLPQKQRESLHTFEDLRIRTPDGGNAPLKSIATVSLENAKSDIYRVDGAQVTGIGAKPLDETIDLIAIARDIGPRLDAILNHHSEYSWRFTGYIQEHEETGHRIWIAGIGLFLALYALLAVPFKSLIQPFVVLLAVPFGIIGALAGHLILGLTPSYLSVFGMLALAGVVVNDSLVMVDFANQRRRAGDRSLQAVTDAGSRRFRPILLTSLTTFVGLLPLMLDPSLQAQFLIPMAVSLGFGILFATFITLYLIPSGYLVAEDIVRGTQKAWAWYRKPFQREPEEPAEAPAPPAS</sequence>
<dbReference type="Proteomes" id="UP000557717">
    <property type="component" value="Unassembled WGS sequence"/>
</dbReference>
<feature type="transmembrane region" description="Helical" evidence="1">
    <location>
        <begin position="426"/>
        <end position="446"/>
    </location>
</feature>
<keyword evidence="3" id="KW-1185">Reference proteome</keyword>
<comment type="caution">
    <text evidence="2">The sequence shown here is derived from an EMBL/GenBank/DDBJ whole genome shotgun (WGS) entry which is preliminary data.</text>
</comment>
<gene>
    <name evidence="2" type="ORF">HNR46_000756</name>
</gene>
<feature type="transmembrane region" description="Helical" evidence="1">
    <location>
        <begin position="971"/>
        <end position="990"/>
    </location>
</feature>
<dbReference type="PANTHER" id="PTHR32063:SF33">
    <property type="entry name" value="RND SUPERFAMILY EFFLUX PUMP PERMEASE COMPONENT"/>
    <property type="match status" value="1"/>
</dbReference>
<proteinExistence type="predicted"/>
<dbReference type="GO" id="GO:0042910">
    <property type="term" value="F:xenobiotic transmembrane transporter activity"/>
    <property type="evidence" value="ECO:0007669"/>
    <property type="project" value="TreeGrafter"/>
</dbReference>
<dbReference type="EMBL" id="JACHFD010000003">
    <property type="protein sequence ID" value="MBB5350528.1"/>
    <property type="molecule type" value="Genomic_DNA"/>
</dbReference>
<dbReference type="Pfam" id="PF00873">
    <property type="entry name" value="ACR_tran"/>
    <property type="match status" value="1"/>
</dbReference>
<dbReference type="SUPFAM" id="SSF82714">
    <property type="entry name" value="Multidrug efflux transporter AcrB TolC docking domain, DN and DC subdomains"/>
    <property type="match status" value="2"/>
</dbReference>
<dbReference type="InterPro" id="IPR001036">
    <property type="entry name" value="Acrflvin-R"/>
</dbReference>
<feature type="transmembrane region" description="Helical" evidence="1">
    <location>
        <begin position="355"/>
        <end position="376"/>
    </location>
</feature>
<name>A0A840V702_9BACT</name>
<feature type="transmembrane region" description="Helical" evidence="1">
    <location>
        <begin position="524"/>
        <end position="542"/>
    </location>
</feature>
<evidence type="ECO:0000256" key="1">
    <source>
        <dbReference type="SAM" id="Phobius"/>
    </source>
</evidence>
<dbReference type="GO" id="GO:0005886">
    <property type="term" value="C:plasma membrane"/>
    <property type="evidence" value="ECO:0007669"/>
    <property type="project" value="TreeGrafter"/>
</dbReference>
<dbReference type="Gene3D" id="3.30.2090.10">
    <property type="entry name" value="Multidrug efflux transporter AcrB TolC docking domain, DN and DC subdomains"/>
    <property type="match status" value="2"/>
</dbReference>
<dbReference type="Gene3D" id="3.30.70.1430">
    <property type="entry name" value="Multidrug efflux transporter AcrB pore domain"/>
    <property type="match status" value="2"/>
</dbReference>
<protein>
    <submittedName>
        <fullName evidence="2">Multidrug efflux pump subunit AcrB</fullName>
    </submittedName>
</protein>
<evidence type="ECO:0000313" key="3">
    <source>
        <dbReference type="Proteomes" id="UP000557717"/>
    </source>
</evidence>
<reference evidence="2 3" key="1">
    <citation type="submission" date="2020-08" db="EMBL/GenBank/DDBJ databases">
        <title>Genomic Encyclopedia of Type Strains, Phase IV (KMG-IV): sequencing the most valuable type-strain genomes for metagenomic binning, comparative biology and taxonomic classification.</title>
        <authorList>
            <person name="Goeker M."/>
        </authorList>
    </citation>
    <scope>NUCLEOTIDE SEQUENCE [LARGE SCALE GENOMIC DNA]</scope>
    <source>
        <strain evidence="2 3">YC6886</strain>
    </source>
</reference>
<feature type="transmembrane region" description="Helical" evidence="1">
    <location>
        <begin position="925"/>
        <end position="950"/>
    </location>
</feature>
<feature type="transmembrane region" description="Helical" evidence="1">
    <location>
        <begin position="899"/>
        <end position="919"/>
    </location>
</feature>
<keyword evidence="1" id="KW-0812">Transmembrane</keyword>
<feature type="transmembrane region" description="Helical" evidence="1">
    <location>
        <begin position="327"/>
        <end position="348"/>
    </location>
</feature>
<dbReference type="SUPFAM" id="SSF82693">
    <property type="entry name" value="Multidrug efflux transporter AcrB pore domain, PN1, PN2, PC1 and PC2 subdomains"/>
    <property type="match status" value="3"/>
</dbReference>
<feature type="transmembrane region" description="Helical" evidence="1">
    <location>
        <begin position="382"/>
        <end position="406"/>
    </location>
</feature>
<accession>A0A840V702</accession>
<dbReference type="PRINTS" id="PR00702">
    <property type="entry name" value="ACRIFLAVINRP"/>
</dbReference>
<feature type="transmembrane region" description="Helical" evidence="1">
    <location>
        <begin position="12"/>
        <end position="28"/>
    </location>
</feature>
<dbReference type="PANTHER" id="PTHR32063">
    <property type="match status" value="1"/>
</dbReference>